<proteinExistence type="predicted"/>
<dbReference type="PANTHER" id="PTHR16453">
    <property type="entry name" value="WD40 DOMAIN-CONTAINING PROTEIN MIO FAMILY MEMBER"/>
    <property type="match status" value="1"/>
</dbReference>
<gene>
    <name evidence="6" type="primary">LOC111113090</name>
</gene>
<dbReference type="InterPro" id="IPR037593">
    <property type="entry name" value="MIOS/Sea4"/>
</dbReference>
<evidence type="ECO:0000259" key="3">
    <source>
        <dbReference type="Pfam" id="PF17034"/>
    </source>
</evidence>
<evidence type="ECO:0000313" key="5">
    <source>
        <dbReference type="Proteomes" id="UP000694844"/>
    </source>
</evidence>
<keyword evidence="1" id="KW-0853">WD repeat</keyword>
<dbReference type="InterPro" id="IPR049092">
    <property type="entry name" value="MIOS_a-sol"/>
</dbReference>
<dbReference type="AlphaFoldDB" id="A0A8B8BTV4"/>
<reference evidence="6" key="1">
    <citation type="submission" date="2025-08" db="UniProtKB">
        <authorList>
            <consortium name="RefSeq"/>
        </authorList>
    </citation>
    <scope>IDENTIFICATION</scope>
    <source>
        <tissue evidence="6">Whole sample</tissue>
    </source>
</reference>
<evidence type="ECO:0000313" key="6">
    <source>
        <dbReference type="RefSeq" id="XP_022306778.1"/>
    </source>
</evidence>
<feature type="domain" description="GATOR2 complex protein MIO zinc-ribbon like" evidence="3">
    <location>
        <begin position="760"/>
        <end position="878"/>
    </location>
</feature>
<dbReference type="GO" id="GO:0005737">
    <property type="term" value="C:cytoplasm"/>
    <property type="evidence" value="ECO:0007669"/>
    <property type="project" value="TreeGrafter"/>
</dbReference>
<evidence type="ECO:0000256" key="2">
    <source>
        <dbReference type="ARBA" id="ARBA00022737"/>
    </source>
</evidence>
<keyword evidence="5" id="KW-1185">Reference proteome</keyword>
<keyword evidence="2" id="KW-0677">Repeat</keyword>
<sequence>MSLYYSERTIKGLCTVMSLYYSERTIKGLCTVMSLYYSERTIKGLCTVMSLYYSERTIKGLCTVMSLYYSERTIKGLCTVMSLYYSERTIKGLCTVMSLYYSERTIKGLCTVMSLYYSERTIKGLCTVMSLYYSERTIKGLCTVMSLYYSERTIKGLCTVMSLYYSERTIKGLCTVMSLYYSERTIKGLCTVMSLYYSERTIKGLCTVMSLYYSERTIKGLCTVMSLYYSERTIKGLCTVMSLYYSERTIKGLCTVMSLYYSERTIKGLCTVMSLYYSERTIKGLCTVMSLYYSERTIKGLCTVMSLYYSERTIKGLCTVMSLYYSERTIKVLNSQIVSSFSWHPKHDSRLLTITQQGLLRDIMVQEHIPFDWSVDSHLVTAHGKSLTNASFTKNESVTPDISVRMKDRILQGYGLKSDLIWNNVFAIRDEPDLFGVWRWLSYAREMLEYNRQGQSRQQGMLGRHQGVKGILGLDGEDMPPASMANMYWSSDFSRKLSCVKQYHSAERYRALQLCGWGGDRHKPELLDTILHELQMDGKYAIAAAMALFNLQISKAIEILSTSKGQENTDLSTVAMAIAGYTEEHNTLWRKTCLSLLQKLDDPYLRAMFAFLTCDRENYEEILRHGWKKTDQGGMQLSDKVAFACIYLDNDKLKEYINRLTRKVIEVGNLDGLLITGLTADGVSLISKFVDSTGDVQTAALICVFSLPNEMSKDVRVLHWIESYRELLDRWRLWHHRSKFDIIWRASDQFRVISQAFVSCNFCGKSIACNMPVASRARPHNSYSAGTLTSTKPKVSCCPGCRKPLPRCSLCLTHLGTPSGSALYTQKDKTTYSSKMTAIDDWFTWCQSCRHGGHASHLWEWFAEHSECPVTGCNCKCSTLDHTARLNAES</sequence>
<dbReference type="GO" id="GO:0034198">
    <property type="term" value="P:cellular response to amino acid starvation"/>
    <property type="evidence" value="ECO:0007669"/>
    <property type="project" value="TreeGrafter"/>
</dbReference>
<dbReference type="GeneID" id="111113090"/>
<evidence type="ECO:0000259" key="4">
    <source>
        <dbReference type="Pfam" id="PF21719"/>
    </source>
</evidence>
<feature type="domain" description="MIOS-like alpha-solenoid" evidence="4">
    <location>
        <begin position="406"/>
        <end position="647"/>
    </location>
</feature>
<dbReference type="Proteomes" id="UP000694844">
    <property type="component" value="Chromosome 9"/>
</dbReference>
<dbReference type="InterPro" id="IPR031488">
    <property type="entry name" value="Zn_ribbon_mio"/>
</dbReference>
<dbReference type="PANTHER" id="PTHR16453:SF9">
    <property type="entry name" value="GATOR COMPLEX PROTEIN MIOS"/>
    <property type="match status" value="1"/>
</dbReference>
<dbReference type="Pfam" id="PF17034">
    <property type="entry name" value="zinc_ribbon_16"/>
    <property type="match status" value="1"/>
</dbReference>
<dbReference type="RefSeq" id="XP_022306778.1">
    <property type="nucleotide sequence ID" value="XM_022451070.1"/>
</dbReference>
<dbReference type="GO" id="GO:1904263">
    <property type="term" value="P:positive regulation of TORC1 signaling"/>
    <property type="evidence" value="ECO:0007669"/>
    <property type="project" value="TreeGrafter"/>
</dbReference>
<organism evidence="5 6">
    <name type="scientific">Crassostrea virginica</name>
    <name type="common">Eastern oyster</name>
    <dbReference type="NCBI Taxonomy" id="6565"/>
    <lineage>
        <taxon>Eukaryota</taxon>
        <taxon>Metazoa</taxon>
        <taxon>Spiralia</taxon>
        <taxon>Lophotrochozoa</taxon>
        <taxon>Mollusca</taxon>
        <taxon>Bivalvia</taxon>
        <taxon>Autobranchia</taxon>
        <taxon>Pteriomorphia</taxon>
        <taxon>Ostreida</taxon>
        <taxon>Ostreoidea</taxon>
        <taxon>Ostreidae</taxon>
        <taxon>Crassostrea</taxon>
    </lineage>
</organism>
<evidence type="ECO:0000256" key="1">
    <source>
        <dbReference type="ARBA" id="ARBA00022574"/>
    </source>
</evidence>
<dbReference type="KEGG" id="cvn:111113090"/>
<dbReference type="OrthoDB" id="341486at2759"/>
<name>A0A8B8BTV4_CRAVI</name>
<dbReference type="Pfam" id="PF21719">
    <property type="entry name" value="MIOS_a-sol"/>
    <property type="match status" value="1"/>
</dbReference>
<protein>
    <submittedName>
        <fullName evidence="6">GATOR complex protein MIOS-like isoform X1</fullName>
    </submittedName>
</protein>
<dbReference type="CDD" id="cd16691">
    <property type="entry name" value="mRING-H2-C3H3C2_Mio"/>
    <property type="match status" value="1"/>
</dbReference>
<accession>A0A8B8BTV4</accession>